<dbReference type="PANTHER" id="PTHR22550:SF14">
    <property type="entry name" value="VWFA DOMAIN-CONTAINING PROTEIN"/>
    <property type="match status" value="1"/>
</dbReference>
<feature type="region of interest" description="Disordered" evidence="4">
    <location>
        <begin position="456"/>
        <end position="642"/>
    </location>
</feature>
<keyword evidence="1" id="KW-0677">Repeat</keyword>
<dbReference type="SUPFAM" id="SSF53300">
    <property type="entry name" value="vWA-like"/>
    <property type="match status" value="1"/>
</dbReference>
<dbReference type="PANTHER" id="PTHR22550">
    <property type="entry name" value="SPORE GERMINATION PROTEIN"/>
    <property type="match status" value="1"/>
</dbReference>
<dbReference type="PROSITE" id="PS50234">
    <property type="entry name" value="VWFA"/>
    <property type="match status" value="1"/>
</dbReference>
<dbReference type="InterPro" id="IPR036465">
    <property type="entry name" value="vWFA_dom_sf"/>
</dbReference>
<proteinExistence type="predicted"/>
<feature type="compositionally biased region" description="Polar residues" evidence="4">
    <location>
        <begin position="622"/>
        <end position="631"/>
    </location>
</feature>
<keyword evidence="5" id="KW-0812">Transmembrane</keyword>
<evidence type="ECO:0000256" key="5">
    <source>
        <dbReference type="SAM" id="Phobius"/>
    </source>
</evidence>
<keyword evidence="8" id="KW-1185">Reference proteome</keyword>
<keyword evidence="2 3" id="KW-0802">TPR repeat</keyword>
<dbReference type="PROSITE" id="PS50293">
    <property type="entry name" value="TPR_REGION"/>
    <property type="match status" value="1"/>
</dbReference>
<protein>
    <submittedName>
        <fullName evidence="7">VWA domain-containing protein</fullName>
    </submittedName>
</protein>
<accession>A0A9X3EF77</accession>
<dbReference type="SUPFAM" id="SSF48452">
    <property type="entry name" value="TPR-like"/>
    <property type="match status" value="1"/>
</dbReference>
<organism evidence="7 8">
    <name type="scientific">Parathalassolituus penaei</name>
    <dbReference type="NCBI Taxonomy" id="2997323"/>
    <lineage>
        <taxon>Bacteria</taxon>
        <taxon>Pseudomonadati</taxon>
        <taxon>Pseudomonadota</taxon>
        <taxon>Gammaproteobacteria</taxon>
        <taxon>Oceanospirillales</taxon>
        <taxon>Oceanospirillaceae</taxon>
        <taxon>Parathalassolituus</taxon>
    </lineage>
</organism>
<evidence type="ECO:0000313" key="8">
    <source>
        <dbReference type="Proteomes" id="UP001150830"/>
    </source>
</evidence>
<reference evidence="7" key="1">
    <citation type="submission" date="2022-11" db="EMBL/GenBank/DDBJ databases">
        <title>Parathalassolutuus dongxingensis gen. nov., sp. nov., a novel member of family Oceanospirillaceae isolated from a coastal shrimp pond in Guangxi, China.</title>
        <authorList>
            <person name="Chen H."/>
        </authorList>
    </citation>
    <scope>NUCLEOTIDE SEQUENCE</scope>
    <source>
        <strain evidence="7">G-43</strain>
    </source>
</reference>
<evidence type="ECO:0000256" key="2">
    <source>
        <dbReference type="ARBA" id="ARBA00022803"/>
    </source>
</evidence>
<keyword evidence="5" id="KW-0472">Membrane</keyword>
<evidence type="ECO:0000256" key="4">
    <source>
        <dbReference type="SAM" id="MobiDB-lite"/>
    </source>
</evidence>
<dbReference type="RefSeq" id="WP_283174707.1">
    <property type="nucleotide sequence ID" value="NZ_JAPNOA010000056.1"/>
</dbReference>
<dbReference type="Gene3D" id="1.25.40.10">
    <property type="entry name" value="Tetratricopeptide repeat domain"/>
    <property type="match status" value="1"/>
</dbReference>
<sequence>MTDTWLNLLQQFHFTRPWWLLALLAVVILPWLNARRHAGNSPWQQVIDPHLQSELLEQQVVTAANPWRLRALIAAAVLAALALAGPAWEQQPQPVFRNQDALVILLDQSLSMAAEDVKPSRTDRARQKILDILKARKDGQTAMLVYAGDAHAVTPLTDDADTIRNLLPPISPFLMPAPGSRPDKAIALAQKMLKDSGVTHARLLLITDGLQDKDVDRIHEVWDAQHFPLGILAVGTLDGAPVPLPTGGFLQDNQGSIVLARLDSQQISRVASGLGVNWRPLGLLDDDWQSLLPEQVQEANASSRDPQQANLWIDQGYWLVLLLLPVCLLAFRRGVVFCLLLVPMLHPQPAAALEWQDLWKTPDQQGAELLQQDPAAAASRFENRDWKGTAAYKAGDYATAAQAFNNPGNADSLYNQGNALARSGDLQGAINAWDKALELNPDMDDARFNRKQAEDLLKKQQDQQNQQGQNQNSKDQNSKDQNSKDQNQQGQNQQGQNQQGQNQQDQNQQGQNQQGQNQQDQNQQGQNQQGQNQQDQNQQGQNQQGQNQQGQNQQGQNQQDQNQQSQNQQGQNQQGQNQQDQNQQGQNQQGQDQQGQNQNGQNQQVQNQQGQANQEKSDKGDQQSASGQPQLTEEERLNAEQQARLQQWLNRVPDQPGKLLERKFLYQYSQQKQEQESGDVLW</sequence>
<feature type="transmembrane region" description="Helical" evidence="5">
    <location>
        <begin position="17"/>
        <end position="34"/>
    </location>
</feature>
<dbReference type="InterPro" id="IPR011990">
    <property type="entry name" value="TPR-like_helical_dom_sf"/>
</dbReference>
<comment type="caution">
    <text evidence="7">The sequence shown here is derived from an EMBL/GenBank/DDBJ whole genome shotgun (WGS) entry which is preliminary data.</text>
</comment>
<dbReference type="PROSITE" id="PS50005">
    <property type="entry name" value="TPR"/>
    <property type="match status" value="1"/>
</dbReference>
<keyword evidence="5" id="KW-1133">Transmembrane helix</keyword>
<dbReference type="InterPro" id="IPR002035">
    <property type="entry name" value="VWF_A"/>
</dbReference>
<evidence type="ECO:0000313" key="7">
    <source>
        <dbReference type="EMBL" id="MCY0966498.1"/>
    </source>
</evidence>
<dbReference type="InterPro" id="IPR013105">
    <property type="entry name" value="TPR_2"/>
</dbReference>
<evidence type="ECO:0000256" key="1">
    <source>
        <dbReference type="ARBA" id="ARBA00022737"/>
    </source>
</evidence>
<dbReference type="AlphaFoldDB" id="A0A9X3EF77"/>
<feature type="domain" description="VWFA" evidence="6">
    <location>
        <begin position="101"/>
        <end position="235"/>
    </location>
</feature>
<evidence type="ECO:0000259" key="6">
    <source>
        <dbReference type="PROSITE" id="PS50234"/>
    </source>
</evidence>
<feature type="repeat" description="TPR" evidence="3">
    <location>
        <begin position="410"/>
        <end position="443"/>
    </location>
</feature>
<feature type="transmembrane region" description="Helical" evidence="5">
    <location>
        <begin position="69"/>
        <end position="88"/>
    </location>
</feature>
<dbReference type="InterPro" id="IPR050768">
    <property type="entry name" value="UPF0353/GerABKA_families"/>
</dbReference>
<name>A0A9X3EF77_9GAMM</name>
<dbReference type="Pfam" id="PF13519">
    <property type="entry name" value="VWA_2"/>
    <property type="match status" value="1"/>
</dbReference>
<dbReference type="SMART" id="SM00028">
    <property type="entry name" value="TPR"/>
    <property type="match status" value="1"/>
</dbReference>
<feature type="compositionally biased region" description="Low complexity" evidence="4">
    <location>
        <begin position="462"/>
        <end position="475"/>
    </location>
</feature>
<gene>
    <name evidence="7" type="ORF">OUO13_15025</name>
</gene>
<dbReference type="Proteomes" id="UP001150830">
    <property type="component" value="Unassembled WGS sequence"/>
</dbReference>
<dbReference type="EMBL" id="JAPNOA010000056">
    <property type="protein sequence ID" value="MCY0966498.1"/>
    <property type="molecule type" value="Genomic_DNA"/>
</dbReference>
<dbReference type="Pfam" id="PF07719">
    <property type="entry name" value="TPR_2"/>
    <property type="match status" value="1"/>
</dbReference>
<evidence type="ECO:0000256" key="3">
    <source>
        <dbReference type="PROSITE-ProRule" id="PRU00339"/>
    </source>
</evidence>
<dbReference type="InterPro" id="IPR019734">
    <property type="entry name" value="TPR_rpt"/>
</dbReference>
<feature type="compositionally biased region" description="Low complexity" evidence="4">
    <location>
        <begin position="484"/>
        <end position="611"/>
    </location>
</feature>
<dbReference type="Gene3D" id="3.40.50.410">
    <property type="entry name" value="von Willebrand factor, type A domain"/>
    <property type="match status" value="1"/>
</dbReference>